<keyword evidence="6" id="KW-1185">Reference proteome</keyword>
<dbReference type="Gene3D" id="3.40.50.300">
    <property type="entry name" value="P-loop containing nucleotide triphosphate hydrolases"/>
    <property type="match status" value="1"/>
</dbReference>
<dbReference type="GO" id="GO:0005524">
    <property type="term" value="F:ATP binding"/>
    <property type="evidence" value="ECO:0007669"/>
    <property type="project" value="UniProtKB-KW"/>
</dbReference>
<comment type="caution">
    <text evidence="5">The sequence shown here is derived from an EMBL/GenBank/DDBJ whole genome shotgun (WGS) entry which is preliminary data.</text>
</comment>
<sequence length="229" mass="24941">MMKEKSKAVISISGLRHNYTEGDGVKEVLHGIDLDFYGGEIAIIMGPSGSGKSTLLKLIGAQLTIQSGDIVIDGDHLSGANQSRLREIRRKIGFIFQSHHLLDSITVLQNVQLPLAFDKSQNSKSSRELAYEALQTVGIASHAEKKPAHLSGGQKQRVAIARALIRKPAIVLADEPTASLDEKTGREVVELIKKMSKELGVTVVLVTHDNRILDIADRIIRINDGNLLV</sequence>
<evidence type="ECO:0000259" key="4">
    <source>
        <dbReference type="PROSITE" id="PS50893"/>
    </source>
</evidence>
<proteinExistence type="predicted"/>
<evidence type="ECO:0000256" key="2">
    <source>
        <dbReference type="ARBA" id="ARBA00022741"/>
    </source>
</evidence>
<dbReference type="InterPro" id="IPR015854">
    <property type="entry name" value="ABC_transpr_LolD-like"/>
</dbReference>
<dbReference type="InterPro" id="IPR003439">
    <property type="entry name" value="ABC_transporter-like_ATP-bd"/>
</dbReference>
<dbReference type="Pfam" id="PF00005">
    <property type="entry name" value="ABC_tran"/>
    <property type="match status" value="1"/>
</dbReference>
<dbReference type="SMART" id="SM00382">
    <property type="entry name" value="AAA"/>
    <property type="match status" value="1"/>
</dbReference>
<evidence type="ECO:0000313" key="6">
    <source>
        <dbReference type="Proteomes" id="UP001275932"/>
    </source>
</evidence>
<dbReference type="RefSeq" id="WP_370397035.1">
    <property type="nucleotide sequence ID" value="NZ_JALBUT010000005.1"/>
</dbReference>
<dbReference type="PROSITE" id="PS00211">
    <property type="entry name" value="ABC_TRANSPORTER_1"/>
    <property type="match status" value="1"/>
</dbReference>
<dbReference type="SUPFAM" id="SSF52540">
    <property type="entry name" value="P-loop containing nucleoside triphosphate hydrolases"/>
    <property type="match status" value="1"/>
</dbReference>
<dbReference type="EMBL" id="JALBUT010000005">
    <property type="protein sequence ID" value="MDX8415588.1"/>
    <property type="molecule type" value="Genomic_DNA"/>
</dbReference>
<dbReference type="CDD" id="cd03255">
    <property type="entry name" value="ABC_MJ0796_LolCDE_FtsE"/>
    <property type="match status" value="1"/>
</dbReference>
<dbReference type="InterPro" id="IPR017911">
    <property type="entry name" value="MacB-like_ATP-bd"/>
</dbReference>
<protein>
    <submittedName>
        <fullName evidence="5">ATP-binding cassette domain-containing protein</fullName>
    </submittedName>
</protein>
<evidence type="ECO:0000313" key="5">
    <source>
        <dbReference type="EMBL" id="MDX8415588.1"/>
    </source>
</evidence>
<keyword evidence="2" id="KW-0547">Nucleotide-binding</keyword>
<gene>
    <name evidence="5" type="ORF">MOX91_05260</name>
</gene>
<dbReference type="Proteomes" id="UP001275932">
    <property type="component" value="Unassembled WGS sequence"/>
</dbReference>
<evidence type="ECO:0000256" key="1">
    <source>
        <dbReference type="ARBA" id="ARBA00022448"/>
    </source>
</evidence>
<organism evidence="5 6">
    <name type="scientific">Intestinicryptomonas porci</name>
    <dbReference type="NCBI Taxonomy" id="2926320"/>
    <lineage>
        <taxon>Bacteria</taxon>
        <taxon>Pseudomonadati</taxon>
        <taxon>Verrucomicrobiota</taxon>
        <taxon>Opitutia</taxon>
        <taxon>Opitutales</taxon>
        <taxon>Intestinicryptomonaceae</taxon>
        <taxon>Intestinicryptomonas</taxon>
    </lineage>
</organism>
<dbReference type="InterPro" id="IPR027417">
    <property type="entry name" value="P-loop_NTPase"/>
</dbReference>
<dbReference type="PANTHER" id="PTHR24220:SF376">
    <property type="entry name" value="ABC TRANSPORTER"/>
    <property type="match status" value="1"/>
</dbReference>
<dbReference type="InterPro" id="IPR003593">
    <property type="entry name" value="AAA+_ATPase"/>
</dbReference>
<reference evidence="5 6" key="1">
    <citation type="submission" date="2022-03" db="EMBL/GenBank/DDBJ databases">
        <title>Novel taxa within the pig intestine.</title>
        <authorList>
            <person name="Wylensek D."/>
            <person name="Bishof K."/>
            <person name="Afrizal A."/>
            <person name="Clavel T."/>
        </authorList>
    </citation>
    <scope>NUCLEOTIDE SEQUENCE [LARGE SCALE GENOMIC DNA]</scope>
    <source>
        <strain evidence="5 6">CLA-KB-P66</strain>
    </source>
</reference>
<name>A0ABU4WIJ3_9BACT</name>
<dbReference type="PROSITE" id="PS50893">
    <property type="entry name" value="ABC_TRANSPORTER_2"/>
    <property type="match status" value="1"/>
</dbReference>
<keyword evidence="3 5" id="KW-0067">ATP-binding</keyword>
<dbReference type="InterPro" id="IPR017871">
    <property type="entry name" value="ABC_transporter-like_CS"/>
</dbReference>
<accession>A0ABU4WIJ3</accession>
<dbReference type="PANTHER" id="PTHR24220">
    <property type="entry name" value="IMPORT ATP-BINDING PROTEIN"/>
    <property type="match status" value="1"/>
</dbReference>
<feature type="domain" description="ABC transporter" evidence="4">
    <location>
        <begin position="10"/>
        <end position="229"/>
    </location>
</feature>
<evidence type="ECO:0000256" key="3">
    <source>
        <dbReference type="ARBA" id="ARBA00022840"/>
    </source>
</evidence>
<keyword evidence="1" id="KW-0813">Transport</keyword>